<proteinExistence type="inferred from homology"/>
<dbReference type="InterPro" id="IPR009075">
    <property type="entry name" value="AcylCo_DH/oxidase_C"/>
</dbReference>
<evidence type="ECO:0000256" key="5">
    <source>
        <dbReference type="ARBA" id="ARBA00023002"/>
    </source>
</evidence>
<dbReference type="Pfam" id="PF02770">
    <property type="entry name" value="Acyl-CoA_dh_M"/>
    <property type="match status" value="1"/>
</dbReference>
<dbReference type="CDD" id="cd00567">
    <property type="entry name" value="ACAD"/>
    <property type="match status" value="1"/>
</dbReference>
<keyword evidence="4 6" id="KW-0274">FAD</keyword>
<evidence type="ECO:0000259" key="7">
    <source>
        <dbReference type="Pfam" id="PF00441"/>
    </source>
</evidence>
<comment type="similarity">
    <text evidence="2 6">Belongs to the acyl-CoA dehydrogenase family.</text>
</comment>
<dbReference type="SUPFAM" id="SSF47203">
    <property type="entry name" value="Acyl-CoA dehydrogenase C-terminal domain-like"/>
    <property type="match status" value="1"/>
</dbReference>
<feature type="domain" description="Acyl-CoA oxidase/dehydrogenase middle" evidence="8">
    <location>
        <begin position="131"/>
        <end position="223"/>
    </location>
</feature>
<dbReference type="Gene3D" id="1.10.540.10">
    <property type="entry name" value="Acyl-CoA dehydrogenase/oxidase, N-terminal domain"/>
    <property type="match status" value="1"/>
</dbReference>
<dbReference type="InterPro" id="IPR009100">
    <property type="entry name" value="AcylCoA_DH/oxidase_NM_dom_sf"/>
</dbReference>
<keyword evidence="10" id="KW-1185">Reference proteome</keyword>
<organism evidence="9 10">
    <name type="scientific">Catenulispora subtropica</name>
    <dbReference type="NCBI Taxonomy" id="450798"/>
    <lineage>
        <taxon>Bacteria</taxon>
        <taxon>Bacillati</taxon>
        <taxon>Actinomycetota</taxon>
        <taxon>Actinomycetes</taxon>
        <taxon>Catenulisporales</taxon>
        <taxon>Catenulisporaceae</taxon>
        <taxon>Catenulispora</taxon>
    </lineage>
</organism>
<feature type="domain" description="Acyl-CoA dehydrogenase/oxidase C-terminal" evidence="7">
    <location>
        <begin position="239"/>
        <end position="383"/>
    </location>
</feature>
<dbReference type="EMBL" id="BAAAQM010000086">
    <property type="protein sequence ID" value="GAA2005528.1"/>
    <property type="molecule type" value="Genomic_DNA"/>
</dbReference>
<evidence type="ECO:0000256" key="6">
    <source>
        <dbReference type="RuleBase" id="RU362125"/>
    </source>
</evidence>
<keyword evidence="3 6" id="KW-0285">Flavoprotein</keyword>
<accession>A0ABN2TD06</accession>
<dbReference type="InterPro" id="IPR050741">
    <property type="entry name" value="Acyl-CoA_dehydrogenase"/>
</dbReference>
<gene>
    <name evidence="9" type="ORF">GCM10009838_84680</name>
</gene>
<evidence type="ECO:0000313" key="10">
    <source>
        <dbReference type="Proteomes" id="UP001499854"/>
    </source>
</evidence>
<keyword evidence="5 6" id="KW-0560">Oxidoreductase</keyword>
<dbReference type="Gene3D" id="2.40.110.10">
    <property type="entry name" value="Butyryl-CoA Dehydrogenase, subunit A, domain 2"/>
    <property type="match status" value="1"/>
</dbReference>
<dbReference type="SUPFAM" id="SSF56645">
    <property type="entry name" value="Acyl-CoA dehydrogenase NM domain-like"/>
    <property type="match status" value="1"/>
</dbReference>
<evidence type="ECO:0000256" key="1">
    <source>
        <dbReference type="ARBA" id="ARBA00001974"/>
    </source>
</evidence>
<evidence type="ECO:0000256" key="3">
    <source>
        <dbReference type="ARBA" id="ARBA00022630"/>
    </source>
</evidence>
<sequence length="413" mass="44922">MRAPHIDYQPAIDPAEIRKDPEVCFDILRDAVAWLAANAAHLPGGEQIAVSREVGIRSGLYACQFPVEAGGGSVPERIIVALREEAAAVGRQYARKILSGLEGPSWVLLEGTPAQQEKWLRPLIDGVTTRCLAMTEERGGSDLTRVQTRAVRRDGTWVLSGRKYLISNAARADVAIVLARAEGDAGEGPTMFVLGTDTPGWKVVRELPGMDAHVDQYEVELDGVELGDDAVIGGLDRVGGGAGLASEYLPYGRTSMAARAVGMARYALGVARRHAEERVVFGVPLSEKQFIREFIVRSDVKIEAARCLVRLAADAIDRDRLAVREAAMAKLYATEAACEVVDDAMQVLGGRGWLVEFGLEQLYREVRLMRIVDGTSEMLKETVFNLPPTTPRMAKTARAARAAKTAKTARQSW</sequence>
<evidence type="ECO:0000313" key="9">
    <source>
        <dbReference type="EMBL" id="GAA2005528.1"/>
    </source>
</evidence>
<comment type="caution">
    <text evidence="9">The sequence shown here is derived from an EMBL/GenBank/DDBJ whole genome shotgun (WGS) entry which is preliminary data.</text>
</comment>
<dbReference type="InterPro" id="IPR036250">
    <property type="entry name" value="AcylCo_DH-like_C"/>
</dbReference>
<dbReference type="RefSeq" id="WP_344662886.1">
    <property type="nucleotide sequence ID" value="NZ_BAAAQM010000086.1"/>
</dbReference>
<evidence type="ECO:0000256" key="2">
    <source>
        <dbReference type="ARBA" id="ARBA00009347"/>
    </source>
</evidence>
<evidence type="ECO:0000256" key="4">
    <source>
        <dbReference type="ARBA" id="ARBA00022827"/>
    </source>
</evidence>
<evidence type="ECO:0000259" key="8">
    <source>
        <dbReference type="Pfam" id="PF02770"/>
    </source>
</evidence>
<dbReference type="InterPro" id="IPR006091">
    <property type="entry name" value="Acyl-CoA_Oxase/DH_mid-dom"/>
</dbReference>
<dbReference type="Proteomes" id="UP001499854">
    <property type="component" value="Unassembled WGS sequence"/>
</dbReference>
<dbReference type="PANTHER" id="PTHR48083:SF2">
    <property type="entry name" value="MEDIUM-CHAIN SPECIFIC ACYL-COA DEHYDROGENASE, MITOCHONDRIAL"/>
    <property type="match status" value="1"/>
</dbReference>
<comment type="cofactor">
    <cofactor evidence="1 6">
        <name>FAD</name>
        <dbReference type="ChEBI" id="CHEBI:57692"/>
    </cofactor>
</comment>
<name>A0ABN2TD06_9ACTN</name>
<dbReference type="InterPro" id="IPR046373">
    <property type="entry name" value="Acyl-CoA_Oxase/DH_mid-dom_sf"/>
</dbReference>
<dbReference type="InterPro" id="IPR037069">
    <property type="entry name" value="AcylCoA_DH/ox_N_sf"/>
</dbReference>
<reference evidence="9 10" key="1">
    <citation type="journal article" date="2019" name="Int. J. Syst. Evol. Microbiol.">
        <title>The Global Catalogue of Microorganisms (GCM) 10K type strain sequencing project: providing services to taxonomists for standard genome sequencing and annotation.</title>
        <authorList>
            <consortium name="The Broad Institute Genomics Platform"/>
            <consortium name="The Broad Institute Genome Sequencing Center for Infectious Disease"/>
            <person name="Wu L."/>
            <person name="Ma J."/>
        </authorList>
    </citation>
    <scope>NUCLEOTIDE SEQUENCE [LARGE SCALE GENOMIC DNA]</scope>
    <source>
        <strain evidence="9 10">JCM 16013</strain>
    </source>
</reference>
<dbReference type="PANTHER" id="PTHR48083">
    <property type="entry name" value="MEDIUM-CHAIN SPECIFIC ACYL-COA DEHYDROGENASE, MITOCHONDRIAL-RELATED"/>
    <property type="match status" value="1"/>
</dbReference>
<dbReference type="Gene3D" id="1.20.140.10">
    <property type="entry name" value="Butyryl-CoA Dehydrogenase, subunit A, domain 3"/>
    <property type="match status" value="1"/>
</dbReference>
<protein>
    <submittedName>
        <fullName evidence="9">Acyl-CoA dehydrogenase family protein</fullName>
    </submittedName>
</protein>
<dbReference type="Pfam" id="PF00441">
    <property type="entry name" value="Acyl-CoA_dh_1"/>
    <property type="match status" value="1"/>
</dbReference>